<reference evidence="1 2" key="1">
    <citation type="journal article" date="2015" name="Stand. Genomic Sci.">
        <title>High quality draft genome sequence of the moderately halophilic bacterium Pontibacillus yanchengensis Y32(T) and comparison among Pontibacillus genomes.</title>
        <authorList>
            <person name="Huang J."/>
            <person name="Qiao Z.X."/>
            <person name="Tang J.W."/>
            <person name="Wang G."/>
        </authorList>
    </citation>
    <scope>NUCLEOTIDE SEQUENCE [LARGE SCALE GENOMIC DNA]</scope>
    <source>
        <strain evidence="1 2">Y32</strain>
    </source>
</reference>
<dbReference type="Pfam" id="PF10719">
    <property type="entry name" value="ComFB"/>
    <property type="match status" value="1"/>
</dbReference>
<dbReference type="EMBL" id="AVBF01000035">
    <property type="protein sequence ID" value="KGP72201.1"/>
    <property type="molecule type" value="Genomic_DNA"/>
</dbReference>
<dbReference type="RefSeq" id="WP_036820595.1">
    <property type="nucleotide sequence ID" value="NZ_AVBF01000035.1"/>
</dbReference>
<sequence length="93" mass="10799">MSREIVNVMEELASSIVTVMLMSPDYQTFCKCEKCRRDILALSLNTLPTHYVTTEGGRQQAYEQLNTNDNRKWINKRIISAIHVVGRYPKHNE</sequence>
<proteinExistence type="predicted"/>
<organism evidence="1 2">
    <name type="scientific">Pontibacillus yanchengensis Y32</name>
    <dbReference type="NCBI Taxonomy" id="1385514"/>
    <lineage>
        <taxon>Bacteria</taxon>
        <taxon>Bacillati</taxon>
        <taxon>Bacillota</taxon>
        <taxon>Bacilli</taxon>
        <taxon>Bacillales</taxon>
        <taxon>Bacillaceae</taxon>
        <taxon>Pontibacillus</taxon>
    </lineage>
</organism>
<gene>
    <name evidence="1" type="ORF">N782_08200</name>
</gene>
<evidence type="ECO:0008006" key="3">
    <source>
        <dbReference type="Google" id="ProtNLM"/>
    </source>
</evidence>
<accession>A0A0A2TDN8</accession>
<keyword evidence="2" id="KW-1185">Reference proteome</keyword>
<dbReference type="Proteomes" id="UP000030147">
    <property type="component" value="Unassembled WGS sequence"/>
</dbReference>
<evidence type="ECO:0000313" key="2">
    <source>
        <dbReference type="Proteomes" id="UP000030147"/>
    </source>
</evidence>
<protein>
    <recommendedName>
        <fullName evidence="3">Competence protein ComFB</fullName>
    </recommendedName>
</protein>
<comment type="caution">
    <text evidence="1">The sequence shown here is derived from an EMBL/GenBank/DDBJ whole genome shotgun (WGS) entry which is preliminary data.</text>
</comment>
<dbReference type="eggNOG" id="ENOG50332VF">
    <property type="taxonomic scope" value="Bacteria"/>
</dbReference>
<dbReference type="AlphaFoldDB" id="A0A0A2TDN8"/>
<dbReference type="STRING" id="1385514.N782_08200"/>
<dbReference type="InterPro" id="IPR019657">
    <property type="entry name" value="ComFB"/>
</dbReference>
<evidence type="ECO:0000313" key="1">
    <source>
        <dbReference type="EMBL" id="KGP72201.1"/>
    </source>
</evidence>
<name>A0A0A2TDN8_9BACI</name>